<feature type="region of interest" description="Disordered" evidence="1">
    <location>
        <begin position="1"/>
        <end position="33"/>
    </location>
</feature>
<feature type="compositionally biased region" description="Low complexity" evidence="1">
    <location>
        <begin position="234"/>
        <end position="249"/>
    </location>
</feature>
<protein>
    <submittedName>
        <fullName evidence="2">Uncharacterized protein</fullName>
    </submittedName>
</protein>
<feature type="region of interest" description="Disordered" evidence="1">
    <location>
        <begin position="111"/>
        <end position="150"/>
    </location>
</feature>
<sequence>MATTSSWKSSSGGHFSGTITTANGNKITKGRGRMVVKPILKKLQSGSEKNSLDLDRGWEDQQHNWNDYPASRSARDVSFTTPGFMESGDVGSLNSGPSLGGKVVDVGRPKFQHARSPSGASHASVGTTGSGTGPGRGGFVHPFQQTPRTATPPLLSYAGSMASIDAGAGGGCGRDYSPTITENEDDDYAYQTGKMHPYSMSQSSLRRPSLASQRTASFSDMHGVAQSSSNAKTSRAGSHSAAAGNSGSSRMVHGGSMLSSSKSQSDLHLNLTLGATNTSHPSNNDSANNSPSLLSRSTTTTTTTTAFPVLTSQPSQSFVASPTSSFSAAPLSPLRTSLEMGLGGLAPRLRSLSEQQETRGKKPPSLSDPAEHARLMRERRAKFDEKERLKAEKAARKQHKHSASQHQSKDAEKRDLEMFQRQKHEAALYSSGSRPGTASGASIIYNRSSINRPIYGVDQFPVVTNEKIESNIDSKKGKKSGSFARGAVGAAGGFDPQQQRERKSAKNVWTNFVLWIRTTIFKLKRGD</sequence>
<feature type="region of interest" description="Disordered" evidence="1">
    <location>
        <begin position="190"/>
        <end position="300"/>
    </location>
</feature>
<name>A0A4P7N7A7_PYROR</name>
<evidence type="ECO:0000313" key="3">
    <source>
        <dbReference type="Proteomes" id="UP000294847"/>
    </source>
</evidence>
<evidence type="ECO:0000256" key="1">
    <source>
        <dbReference type="SAM" id="MobiDB-lite"/>
    </source>
</evidence>
<feature type="compositionally biased region" description="Basic and acidic residues" evidence="1">
    <location>
        <begin position="369"/>
        <end position="395"/>
    </location>
</feature>
<feature type="region of interest" description="Disordered" evidence="1">
    <location>
        <begin position="352"/>
        <end position="413"/>
    </location>
</feature>
<dbReference type="AlphaFoldDB" id="A0A4P7N7A7"/>
<feature type="compositionally biased region" description="Low complexity" evidence="1">
    <location>
        <begin position="1"/>
        <end position="17"/>
    </location>
</feature>
<feature type="compositionally biased region" description="Low complexity" evidence="1">
    <location>
        <begin position="118"/>
        <end position="127"/>
    </location>
</feature>
<feature type="compositionally biased region" description="Polar residues" evidence="1">
    <location>
        <begin position="199"/>
        <end position="218"/>
    </location>
</feature>
<accession>A0A4P7N7A7</accession>
<feature type="compositionally biased region" description="Low complexity" evidence="1">
    <location>
        <begin position="279"/>
        <end position="300"/>
    </location>
</feature>
<dbReference type="Proteomes" id="UP000294847">
    <property type="component" value="Chromosome 2"/>
</dbReference>
<feature type="region of interest" description="Disordered" evidence="1">
    <location>
        <begin position="473"/>
        <end position="502"/>
    </location>
</feature>
<gene>
    <name evidence="2" type="ORF">PoMZ_00826</name>
</gene>
<evidence type="ECO:0000313" key="2">
    <source>
        <dbReference type="EMBL" id="QBZ55920.1"/>
    </source>
</evidence>
<proteinExistence type="predicted"/>
<reference evidence="2 3" key="1">
    <citation type="journal article" date="2019" name="Mol. Biol. Evol.">
        <title>Blast fungal genomes show frequent chromosomal changes, gene gains and losses, and effector gene turnover.</title>
        <authorList>
            <person name="Gomez Luciano L.B."/>
            <person name="Jason Tsai I."/>
            <person name="Chuma I."/>
            <person name="Tosa Y."/>
            <person name="Chen Y.H."/>
            <person name="Li J.Y."/>
            <person name="Li M.Y."/>
            <person name="Jade Lu M.Y."/>
            <person name="Nakayashiki H."/>
            <person name="Li W.H."/>
        </authorList>
    </citation>
    <scope>NUCLEOTIDE SEQUENCE [LARGE SCALE GENOMIC DNA]</scope>
    <source>
        <strain evidence="2">MZ5-1-6</strain>
    </source>
</reference>
<dbReference type="EMBL" id="CP034205">
    <property type="protein sequence ID" value="QBZ55920.1"/>
    <property type="molecule type" value="Genomic_DNA"/>
</dbReference>
<organism evidence="2 3">
    <name type="scientific">Pyricularia oryzae</name>
    <name type="common">Rice blast fungus</name>
    <name type="synonym">Magnaporthe oryzae</name>
    <dbReference type="NCBI Taxonomy" id="318829"/>
    <lineage>
        <taxon>Eukaryota</taxon>
        <taxon>Fungi</taxon>
        <taxon>Dikarya</taxon>
        <taxon>Ascomycota</taxon>
        <taxon>Pezizomycotina</taxon>
        <taxon>Sordariomycetes</taxon>
        <taxon>Sordariomycetidae</taxon>
        <taxon>Magnaporthales</taxon>
        <taxon>Pyriculariaceae</taxon>
        <taxon>Pyricularia</taxon>
    </lineage>
</organism>
<feature type="compositionally biased region" description="Gly residues" evidence="1">
    <location>
        <begin position="128"/>
        <end position="138"/>
    </location>
</feature>